<sequence length="264" mass="28404">MIGIGAMGTVVLGTIAVPLFAPYNPNVNDLTQVLQPPSAAHWFGTDHLGRDIFTRVLYGGQKSLIIAIVVQLIAVVLGSLLGLLAGYFSGVVDKIIMAITNIMFSFPGLLFAIAIMAALGPGIANLILALALVSWPEICRLVRAQTLSLKEREFVEGGYALGASTFRILFRYILPNCYGNITVIATLGMASTILAESSLSFLGLGVQPPDPSWGSMIDQGKDYMFNAPWFLFIPGAVMFITILGINLLGDALRDYFDPKMKSNK</sequence>
<evidence type="ECO:0000313" key="10">
    <source>
        <dbReference type="Proteomes" id="UP000093052"/>
    </source>
</evidence>
<evidence type="ECO:0000256" key="4">
    <source>
        <dbReference type="ARBA" id="ARBA00022692"/>
    </source>
</evidence>
<comment type="subcellular location">
    <subcellularLocation>
        <location evidence="1 7">Cell membrane</location>
        <topology evidence="1 7">Multi-pass membrane protein</topology>
    </subcellularLocation>
</comment>
<feature type="transmembrane region" description="Helical" evidence="7">
    <location>
        <begin position="64"/>
        <end position="88"/>
    </location>
</feature>
<dbReference type="EMBL" id="CP016622">
    <property type="protein sequence ID" value="ANZ32182.1"/>
    <property type="molecule type" value="Genomic_DNA"/>
</dbReference>
<accession>A0AAN0YRM6</accession>
<dbReference type="Proteomes" id="UP000093052">
    <property type="component" value="Chromosome"/>
</dbReference>
<dbReference type="PANTHER" id="PTHR43386">
    <property type="entry name" value="OLIGOPEPTIDE TRANSPORT SYSTEM PERMEASE PROTEIN APPC"/>
    <property type="match status" value="1"/>
</dbReference>
<organism evidence="9 10">
    <name type="scientific">Parageobacillus thermoglucosidasius</name>
    <name type="common">Geobacillus thermoglucosidasius</name>
    <dbReference type="NCBI Taxonomy" id="1426"/>
    <lineage>
        <taxon>Bacteria</taxon>
        <taxon>Bacillati</taxon>
        <taxon>Bacillota</taxon>
        <taxon>Bacilli</taxon>
        <taxon>Bacillales</taxon>
        <taxon>Anoxybacillaceae</taxon>
        <taxon>Parageobacillus</taxon>
    </lineage>
</organism>
<evidence type="ECO:0000256" key="5">
    <source>
        <dbReference type="ARBA" id="ARBA00022989"/>
    </source>
</evidence>
<dbReference type="AlphaFoldDB" id="A0AAN0YRM6"/>
<dbReference type="Pfam" id="PF00528">
    <property type="entry name" value="BPD_transp_1"/>
    <property type="match status" value="1"/>
</dbReference>
<feature type="domain" description="ABC transmembrane type-1" evidence="8">
    <location>
        <begin position="60"/>
        <end position="249"/>
    </location>
</feature>
<feature type="transmembrane region" description="Helical" evidence="7">
    <location>
        <begin position="180"/>
        <end position="206"/>
    </location>
</feature>
<dbReference type="PANTHER" id="PTHR43386:SF1">
    <property type="entry name" value="D,D-DIPEPTIDE TRANSPORT SYSTEM PERMEASE PROTEIN DDPC-RELATED"/>
    <property type="match status" value="1"/>
</dbReference>
<name>A0AAN0YRM6_PARTM</name>
<evidence type="ECO:0000313" key="9">
    <source>
        <dbReference type="EMBL" id="ANZ32182.1"/>
    </source>
</evidence>
<proteinExistence type="inferred from homology"/>
<evidence type="ECO:0000259" key="8">
    <source>
        <dbReference type="PROSITE" id="PS50928"/>
    </source>
</evidence>
<evidence type="ECO:0000256" key="2">
    <source>
        <dbReference type="ARBA" id="ARBA00022448"/>
    </source>
</evidence>
<dbReference type="InterPro" id="IPR035906">
    <property type="entry name" value="MetI-like_sf"/>
</dbReference>
<comment type="similarity">
    <text evidence="7">Belongs to the binding-protein-dependent transport system permease family.</text>
</comment>
<dbReference type="InterPro" id="IPR050366">
    <property type="entry name" value="BP-dependent_transpt_permease"/>
</dbReference>
<dbReference type="GO" id="GO:0055085">
    <property type="term" value="P:transmembrane transport"/>
    <property type="evidence" value="ECO:0007669"/>
    <property type="project" value="InterPro"/>
</dbReference>
<dbReference type="InterPro" id="IPR000515">
    <property type="entry name" value="MetI-like"/>
</dbReference>
<dbReference type="PROSITE" id="PS50928">
    <property type="entry name" value="ABC_TM1"/>
    <property type="match status" value="1"/>
</dbReference>
<dbReference type="GO" id="GO:0005886">
    <property type="term" value="C:plasma membrane"/>
    <property type="evidence" value="ECO:0007669"/>
    <property type="project" value="UniProtKB-SubCell"/>
</dbReference>
<dbReference type="SUPFAM" id="SSF161098">
    <property type="entry name" value="MetI-like"/>
    <property type="match status" value="1"/>
</dbReference>
<dbReference type="Gene3D" id="1.10.3720.10">
    <property type="entry name" value="MetI-like"/>
    <property type="match status" value="1"/>
</dbReference>
<keyword evidence="2 7" id="KW-0813">Transport</keyword>
<reference evidence="10" key="1">
    <citation type="journal article" date="2016" name="Genome Announc.">
        <title>Complete Genome Sequence of Geobacillus thermoglucosidasius NCIMB 11955, the Progenitor of a Bioethanol Production Strain.</title>
        <authorList>
            <person name="Sheng L."/>
            <person name="Zhang Y."/>
            <person name="Minton N.P."/>
        </authorList>
    </citation>
    <scope>NUCLEOTIDE SEQUENCE [LARGE SCALE GENOMIC DNA]</scope>
    <source>
        <strain evidence="10">NCIMB 11955</strain>
    </source>
</reference>
<keyword evidence="5 7" id="KW-1133">Transmembrane helix</keyword>
<keyword evidence="4 7" id="KW-0812">Transmembrane</keyword>
<evidence type="ECO:0000256" key="7">
    <source>
        <dbReference type="RuleBase" id="RU363032"/>
    </source>
</evidence>
<feature type="transmembrane region" description="Helical" evidence="7">
    <location>
        <begin position="227"/>
        <end position="248"/>
    </location>
</feature>
<protein>
    <submittedName>
        <fullName evidence="9">Glutathione ABC transporter permease GsiD</fullName>
    </submittedName>
</protein>
<keyword evidence="6 7" id="KW-0472">Membrane</keyword>
<keyword evidence="3" id="KW-1003">Cell membrane</keyword>
<evidence type="ECO:0000256" key="3">
    <source>
        <dbReference type="ARBA" id="ARBA00022475"/>
    </source>
</evidence>
<keyword evidence="10" id="KW-1185">Reference proteome</keyword>
<gene>
    <name evidence="9" type="ORF">BCV53_14395</name>
</gene>
<evidence type="ECO:0000256" key="1">
    <source>
        <dbReference type="ARBA" id="ARBA00004651"/>
    </source>
</evidence>
<dbReference type="CDD" id="cd06261">
    <property type="entry name" value="TM_PBP2"/>
    <property type="match status" value="1"/>
</dbReference>
<feature type="transmembrane region" description="Helical" evidence="7">
    <location>
        <begin position="108"/>
        <end position="133"/>
    </location>
</feature>
<evidence type="ECO:0000256" key="6">
    <source>
        <dbReference type="ARBA" id="ARBA00023136"/>
    </source>
</evidence>